<evidence type="ECO:0000256" key="1">
    <source>
        <dbReference type="SAM" id="Coils"/>
    </source>
</evidence>
<name>A0A7S1AYN5_NOCSC</name>
<keyword evidence="1" id="KW-0175">Coiled coil</keyword>
<accession>A0A7S1AYN5</accession>
<dbReference type="EMBL" id="HBFQ01061864">
    <property type="protein sequence ID" value="CAD8869487.1"/>
    <property type="molecule type" value="Transcribed_RNA"/>
</dbReference>
<organism evidence="2">
    <name type="scientific">Noctiluca scintillans</name>
    <name type="common">Sea sparkle</name>
    <name type="synonym">Red tide dinoflagellate</name>
    <dbReference type="NCBI Taxonomy" id="2966"/>
    <lineage>
        <taxon>Eukaryota</taxon>
        <taxon>Sar</taxon>
        <taxon>Alveolata</taxon>
        <taxon>Dinophyceae</taxon>
        <taxon>Noctilucales</taxon>
        <taxon>Noctilucaceae</taxon>
        <taxon>Noctiluca</taxon>
    </lineage>
</organism>
<proteinExistence type="predicted"/>
<sequence length="327" mass="36347">MAPARHQPLPVRCPVLRRRMKQLEDELAIETVTSVEFEETSRRSFKYLEGQVKTVHQGLAALTEALLDELETMGSNIRGDMLRLEEKQRQSQETWFREVGEIALREGQFATDLSNLRAALPTLDDSLRGKIDAAVEDAVRAKMDSAGDLCSFEDLMRERMEALFQNLSQDVSAMLGVIPKMEDSLRERLGATMRGIADVGSTVAADRTSTVEALERLEAKLKSLEADLQESWEQRHLKLQRSVSRQMESMSRLLVGDAPFSDMGARGGRTGTRQVDIDPSVFEATGQPISTLPVHFEATGHVSCLRPCDVPLKDHAPRSRAAASGQE</sequence>
<reference evidence="2" key="1">
    <citation type="submission" date="2021-01" db="EMBL/GenBank/DDBJ databases">
        <authorList>
            <person name="Corre E."/>
            <person name="Pelletier E."/>
            <person name="Niang G."/>
            <person name="Scheremetjew M."/>
            <person name="Finn R."/>
            <person name="Kale V."/>
            <person name="Holt S."/>
            <person name="Cochrane G."/>
            <person name="Meng A."/>
            <person name="Brown T."/>
            <person name="Cohen L."/>
        </authorList>
    </citation>
    <scope>NUCLEOTIDE SEQUENCE</scope>
</reference>
<protein>
    <submittedName>
        <fullName evidence="2">Uncharacterized protein</fullName>
    </submittedName>
</protein>
<feature type="coiled-coil region" evidence="1">
    <location>
        <begin position="207"/>
        <end position="234"/>
    </location>
</feature>
<gene>
    <name evidence="2" type="ORF">NSCI0253_LOCUS43843</name>
</gene>
<dbReference type="AlphaFoldDB" id="A0A7S1AYN5"/>
<evidence type="ECO:0000313" key="2">
    <source>
        <dbReference type="EMBL" id="CAD8869487.1"/>
    </source>
</evidence>